<protein>
    <submittedName>
        <fullName evidence="5">V-ATPase E-subunit VatE</fullName>
    </submittedName>
</protein>
<keyword evidence="4" id="KW-0175">Coiled coil</keyword>
<dbReference type="SUPFAM" id="SSF160527">
    <property type="entry name" value="V-type ATPase subunit E-like"/>
    <property type="match status" value="1"/>
</dbReference>
<dbReference type="Proteomes" id="UP000653358">
    <property type="component" value="Unassembled WGS sequence"/>
</dbReference>
<evidence type="ECO:0000313" key="5">
    <source>
        <dbReference type="EMBL" id="MBC3798327.1"/>
    </source>
</evidence>
<accession>A0ABR6WQD6</accession>
<reference evidence="5 6" key="1">
    <citation type="journal article" date="2020" name="mSystems">
        <title>Defining Genomic and Predicted Metabolic Features of the Acetobacterium Genus.</title>
        <authorList>
            <person name="Ross D.E."/>
            <person name="Marshall C.W."/>
            <person name="Gulliver D."/>
            <person name="May H.D."/>
            <person name="Norman R.S."/>
        </authorList>
    </citation>
    <scope>NUCLEOTIDE SEQUENCE [LARGE SCALE GENOMIC DNA]</scope>
    <source>
        <strain evidence="5 6">DSM 9173</strain>
    </source>
</reference>
<evidence type="ECO:0000256" key="2">
    <source>
        <dbReference type="ARBA" id="ARBA00022448"/>
    </source>
</evidence>
<keyword evidence="6" id="KW-1185">Reference proteome</keyword>
<evidence type="ECO:0000256" key="4">
    <source>
        <dbReference type="SAM" id="Coils"/>
    </source>
</evidence>
<dbReference type="Pfam" id="PF01991">
    <property type="entry name" value="vATP-synt_E"/>
    <property type="match status" value="1"/>
</dbReference>
<dbReference type="InterPro" id="IPR038495">
    <property type="entry name" value="ATPase_E_C"/>
</dbReference>
<keyword evidence="3" id="KW-0406">Ion transport</keyword>
<evidence type="ECO:0000256" key="1">
    <source>
        <dbReference type="ARBA" id="ARBA00005901"/>
    </source>
</evidence>
<dbReference type="Gene3D" id="3.30.2320.30">
    <property type="entry name" value="ATP synthase, E subunit, C-terminal"/>
    <property type="match status" value="1"/>
</dbReference>
<feature type="coiled-coil region" evidence="4">
    <location>
        <begin position="28"/>
        <end position="58"/>
    </location>
</feature>
<dbReference type="EMBL" id="WJBB01000025">
    <property type="protein sequence ID" value="MBC3798327.1"/>
    <property type="molecule type" value="Genomic_DNA"/>
</dbReference>
<comment type="similarity">
    <text evidence="1">Belongs to the V-ATPase E subunit family.</text>
</comment>
<sequence length="205" mass="24272">MISVEEKLRVFSQYLLNKERTRGKGIIEEVKSKQLELLEASKQKIEKEKKNIEEHNKKIIFRDKNKIISEGKNRAKTLELEEKNHILIDFNQLIMAKAKEFVVTDVYRDYLRNCMTGIPEIFGEKRELVVFVNKRDLDYVKTLINDQMIDYTVEYRKEIKDSIGGIVVEDAESRIHCDFSVENLINNKYKFIGMTLNEFMEKQVN</sequence>
<dbReference type="RefSeq" id="WP_148602190.1">
    <property type="nucleotide sequence ID" value="NZ_RXYB01000002.1"/>
</dbReference>
<comment type="caution">
    <text evidence="5">The sequence shown here is derived from an EMBL/GenBank/DDBJ whole genome shotgun (WGS) entry which is preliminary data.</text>
</comment>
<evidence type="ECO:0000256" key="3">
    <source>
        <dbReference type="ARBA" id="ARBA00023065"/>
    </source>
</evidence>
<proteinExistence type="inferred from homology"/>
<organism evidence="5 6">
    <name type="scientific">Acetobacterium tundrae</name>
    <dbReference type="NCBI Taxonomy" id="132932"/>
    <lineage>
        <taxon>Bacteria</taxon>
        <taxon>Bacillati</taxon>
        <taxon>Bacillota</taxon>
        <taxon>Clostridia</taxon>
        <taxon>Eubacteriales</taxon>
        <taxon>Eubacteriaceae</taxon>
        <taxon>Acetobacterium</taxon>
    </lineage>
</organism>
<keyword evidence="2" id="KW-0813">Transport</keyword>
<name>A0ABR6WQD6_9FIRM</name>
<evidence type="ECO:0000313" key="6">
    <source>
        <dbReference type="Proteomes" id="UP000653358"/>
    </source>
</evidence>
<gene>
    <name evidence="5" type="ORF">GH807_14935</name>
</gene>
<dbReference type="InterPro" id="IPR002842">
    <property type="entry name" value="ATPase_V1_Esu"/>
</dbReference>